<name>A0ABT9RTX8_9MICC</name>
<keyword evidence="3" id="KW-1185">Reference proteome</keyword>
<feature type="region of interest" description="Disordered" evidence="1">
    <location>
        <begin position="28"/>
        <end position="50"/>
    </location>
</feature>
<dbReference type="Proteomes" id="UP001226577">
    <property type="component" value="Unassembled WGS sequence"/>
</dbReference>
<proteinExistence type="predicted"/>
<protein>
    <submittedName>
        <fullName evidence="2">Acyl-CoA reductase-like NAD-dependent aldehyde dehydrogenase</fullName>
    </submittedName>
</protein>
<accession>A0ABT9RTX8</accession>
<evidence type="ECO:0000256" key="1">
    <source>
        <dbReference type="SAM" id="MobiDB-lite"/>
    </source>
</evidence>
<sequence length="50" mass="5294">MADAAQNVLRTSMELGGNASFIGIWNSAPGRTRANGPDHPALRSSLLRKS</sequence>
<gene>
    <name evidence="2" type="ORF">J2X98_002289</name>
</gene>
<dbReference type="EMBL" id="JAUSRE010000010">
    <property type="protein sequence ID" value="MDP9888696.1"/>
    <property type="molecule type" value="Genomic_DNA"/>
</dbReference>
<evidence type="ECO:0000313" key="3">
    <source>
        <dbReference type="Proteomes" id="UP001226577"/>
    </source>
</evidence>
<reference evidence="2 3" key="1">
    <citation type="submission" date="2023-07" db="EMBL/GenBank/DDBJ databases">
        <title>Sorghum-associated microbial communities from plants grown in Nebraska, USA.</title>
        <authorList>
            <person name="Schachtman D."/>
        </authorList>
    </citation>
    <scope>NUCLEOTIDE SEQUENCE [LARGE SCALE GENOMIC DNA]</scope>
    <source>
        <strain evidence="2 3">CC222</strain>
    </source>
</reference>
<organism evidence="2 3">
    <name type="scientific">Pseudarthrobacter enclensis</name>
    <dbReference type="NCBI Taxonomy" id="993070"/>
    <lineage>
        <taxon>Bacteria</taxon>
        <taxon>Bacillati</taxon>
        <taxon>Actinomycetota</taxon>
        <taxon>Actinomycetes</taxon>
        <taxon>Micrococcales</taxon>
        <taxon>Micrococcaceae</taxon>
        <taxon>Pseudarthrobacter</taxon>
    </lineage>
</organism>
<evidence type="ECO:0000313" key="2">
    <source>
        <dbReference type="EMBL" id="MDP9888696.1"/>
    </source>
</evidence>
<comment type="caution">
    <text evidence="2">The sequence shown here is derived from an EMBL/GenBank/DDBJ whole genome shotgun (WGS) entry which is preliminary data.</text>
</comment>